<evidence type="ECO:0000313" key="13">
    <source>
        <dbReference type="Proteomes" id="UP000253318"/>
    </source>
</evidence>
<evidence type="ECO:0000256" key="3">
    <source>
        <dbReference type="ARBA" id="ARBA00022729"/>
    </source>
</evidence>
<evidence type="ECO:0000259" key="11">
    <source>
        <dbReference type="Pfam" id="PF02983"/>
    </source>
</evidence>
<dbReference type="EMBL" id="QEIN01000086">
    <property type="protein sequence ID" value="RCV58681.1"/>
    <property type="molecule type" value="Genomic_DNA"/>
</dbReference>
<evidence type="ECO:0000256" key="2">
    <source>
        <dbReference type="ARBA" id="ARBA00022670"/>
    </source>
</evidence>
<feature type="disulfide bond" evidence="9">
    <location>
        <begin position="210"/>
        <end position="226"/>
    </location>
</feature>
<dbReference type="InterPro" id="IPR004236">
    <property type="entry name" value="Pept_S1_alpha_lytic"/>
</dbReference>
<feature type="active site" description="Charge relay system" evidence="8">
    <location>
        <position position="259"/>
    </location>
</feature>
<organism evidence="12 13">
    <name type="scientific">Marinitenerispora sediminis</name>
    <dbReference type="NCBI Taxonomy" id="1931232"/>
    <lineage>
        <taxon>Bacteria</taxon>
        <taxon>Bacillati</taxon>
        <taxon>Actinomycetota</taxon>
        <taxon>Actinomycetes</taxon>
        <taxon>Streptosporangiales</taxon>
        <taxon>Nocardiopsidaceae</taxon>
        <taxon>Marinitenerispora</taxon>
    </lineage>
</organism>
<evidence type="ECO:0000256" key="10">
    <source>
        <dbReference type="SAM" id="SignalP"/>
    </source>
</evidence>
<dbReference type="GO" id="GO:0004252">
    <property type="term" value="F:serine-type endopeptidase activity"/>
    <property type="evidence" value="ECO:0007669"/>
    <property type="project" value="InterPro"/>
</dbReference>
<keyword evidence="6" id="KW-0865">Zymogen</keyword>
<dbReference type="PRINTS" id="PR00861">
    <property type="entry name" value="ALYTICPTASE"/>
</dbReference>
<dbReference type="InterPro" id="IPR043504">
    <property type="entry name" value="Peptidase_S1_PA_chymotrypsin"/>
</dbReference>
<feature type="domain" description="Peptidase S1A alpha-lytic prodomain" evidence="11">
    <location>
        <begin position="117"/>
        <end position="175"/>
    </location>
</feature>
<feature type="chain" id="PRO_5039071555" evidence="10">
    <location>
        <begin position="28"/>
        <end position="386"/>
    </location>
</feature>
<evidence type="ECO:0000313" key="12">
    <source>
        <dbReference type="EMBL" id="RCV58681.1"/>
    </source>
</evidence>
<evidence type="ECO:0000256" key="1">
    <source>
        <dbReference type="ARBA" id="ARBA00007664"/>
    </source>
</evidence>
<dbReference type="Pfam" id="PF02983">
    <property type="entry name" value="Pro_Al_protease"/>
    <property type="match status" value="1"/>
</dbReference>
<comment type="caution">
    <text evidence="12">The sequence shown here is derived from an EMBL/GenBank/DDBJ whole genome shotgun (WGS) entry which is preliminary data.</text>
</comment>
<feature type="signal peptide" evidence="10">
    <location>
        <begin position="1"/>
        <end position="27"/>
    </location>
</feature>
<keyword evidence="3 10" id="KW-0732">Signal</keyword>
<dbReference type="OrthoDB" id="8781117at2"/>
<keyword evidence="4" id="KW-0378">Hydrolase</keyword>
<feature type="active site" description="Charge relay system" evidence="8">
    <location>
        <position position="225"/>
    </location>
</feature>
<dbReference type="InterPro" id="IPR001316">
    <property type="entry name" value="Pept_S1A_streptogrisin"/>
</dbReference>
<evidence type="ECO:0000256" key="5">
    <source>
        <dbReference type="ARBA" id="ARBA00022825"/>
    </source>
</evidence>
<feature type="disulfide bond" evidence="9">
    <location>
        <begin position="334"/>
        <end position="361"/>
    </location>
</feature>
<keyword evidence="13" id="KW-1185">Reference proteome</keyword>
<dbReference type="GO" id="GO:0005576">
    <property type="term" value="C:extracellular region"/>
    <property type="evidence" value="ECO:0007669"/>
    <property type="project" value="InterPro"/>
</dbReference>
<dbReference type="Proteomes" id="UP000253318">
    <property type="component" value="Unassembled WGS sequence"/>
</dbReference>
<keyword evidence="2 12" id="KW-0645">Protease</keyword>
<dbReference type="Gene3D" id="2.40.10.10">
    <property type="entry name" value="Trypsin-like serine proteases"/>
    <property type="match status" value="2"/>
</dbReference>
<evidence type="ECO:0000256" key="9">
    <source>
        <dbReference type="PIRSR" id="PIRSR001134-2"/>
    </source>
</evidence>
<sequence>MRKTRLPWALGGTALAFGLVVTAGAPAAAETGAPEGSPEQLAAMQRDLGLTEREATTLLRDQQEASALEAEVRAAIGGAFAGAVFDIDTRGLTVSVTDADAAATVRGLGAAAEVVEYSESDLDAVVGDLNAAEASAGDDITGWYVDAEANEVVVTVLDGGGAEARELLADAGVTAEPVRVVETGERPRTFATIVGGNPYYFYEGSDPYVCSVGFGVVGGYVTAGHCGPTGSAAYNTVSSGGTLSNQLGTVGGSVFPGSDMGYVRLGSGHTPTARVNNYGGGSVTVTGSQEAAVGASVCRSGQTTGWHCGTIQSKNQTVRYVEGSVSGLTRTNACAEGGDSGGSWLAGTQAQGVTSGGSGNCTVGGTTYFQPLNPILSRWGLTLLTG</sequence>
<keyword evidence="5" id="KW-0720">Serine protease</keyword>
<dbReference type="InterPro" id="IPR009003">
    <property type="entry name" value="Peptidase_S1_PA"/>
</dbReference>
<dbReference type="CDD" id="cd21112">
    <property type="entry name" value="alphaLP-like"/>
    <property type="match status" value="1"/>
</dbReference>
<dbReference type="GO" id="GO:0006508">
    <property type="term" value="P:proteolysis"/>
    <property type="evidence" value="ECO:0007669"/>
    <property type="project" value="UniProtKB-KW"/>
</dbReference>
<accession>A0A368T526</accession>
<reference evidence="12 13" key="1">
    <citation type="submission" date="2018-04" db="EMBL/GenBank/DDBJ databases">
        <title>Novel actinobacteria from marine sediment.</title>
        <authorList>
            <person name="Ng Z.Y."/>
            <person name="Tan G.Y.A."/>
        </authorList>
    </citation>
    <scope>NUCLEOTIDE SEQUENCE [LARGE SCALE GENOMIC DNA]</scope>
    <source>
        <strain evidence="12 13">TPS81</strain>
    </source>
</reference>
<proteinExistence type="inferred from homology"/>
<evidence type="ECO:0000256" key="7">
    <source>
        <dbReference type="ARBA" id="ARBA00023157"/>
    </source>
</evidence>
<dbReference type="SUPFAM" id="SSF50494">
    <property type="entry name" value="Trypsin-like serine proteases"/>
    <property type="match status" value="1"/>
</dbReference>
<name>A0A368T526_9ACTN</name>
<evidence type="ECO:0000256" key="4">
    <source>
        <dbReference type="ARBA" id="ARBA00022801"/>
    </source>
</evidence>
<dbReference type="InterPro" id="IPR035070">
    <property type="entry name" value="Streptogrisin_prodomain"/>
</dbReference>
<gene>
    <name evidence="12" type="ORF">DEF24_12645</name>
</gene>
<evidence type="ECO:0000256" key="6">
    <source>
        <dbReference type="ARBA" id="ARBA00023145"/>
    </source>
</evidence>
<feature type="active site" description="Charge relay system" evidence="8">
    <location>
        <position position="340"/>
    </location>
</feature>
<dbReference type="Gene3D" id="3.30.300.50">
    <property type="match status" value="2"/>
</dbReference>
<evidence type="ECO:0000256" key="8">
    <source>
        <dbReference type="PIRSR" id="PIRSR001134-1"/>
    </source>
</evidence>
<feature type="disulfide bond" evidence="9">
    <location>
        <begin position="298"/>
        <end position="308"/>
    </location>
</feature>
<comment type="similarity">
    <text evidence="1">Belongs to the peptidase S1 family.</text>
</comment>
<protein>
    <submittedName>
        <fullName evidence="12">Serine protease</fullName>
    </submittedName>
</protein>
<dbReference type="PIRSF" id="PIRSF001134">
    <property type="entry name" value="Streptogrisin"/>
    <property type="match status" value="1"/>
</dbReference>
<dbReference type="RefSeq" id="WP_114399984.1">
    <property type="nucleotide sequence ID" value="NZ_QEIM01000169.1"/>
</dbReference>
<keyword evidence="7 9" id="KW-1015">Disulfide bond</keyword>
<dbReference type="AlphaFoldDB" id="A0A368T526"/>